<dbReference type="Proteomes" id="UP000719412">
    <property type="component" value="Unassembled WGS sequence"/>
</dbReference>
<comment type="similarity">
    <text evidence="4">Belongs to the WD repeat WDR48 family.</text>
</comment>
<keyword evidence="9" id="KW-0963">Cytoplasm</keyword>
<feature type="coiled-coil region" evidence="28">
    <location>
        <begin position="2166"/>
        <end position="2193"/>
    </location>
</feature>
<dbReference type="InterPro" id="IPR043160">
    <property type="entry name" value="Dynein_C_barrel"/>
</dbReference>
<dbReference type="Gene3D" id="1.20.920.30">
    <property type="match status" value="1"/>
</dbReference>
<dbReference type="Pfam" id="PF08393">
    <property type="entry name" value="DHC_N2"/>
    <property type="match status" value="1"/>
</dbReference>
<dbReference type="PROSITE" id="PS00678">
    <property type="entry name" value="WD_REPEATS_1"/>
    <property type="match status" value="1"/>
</dbReference>
<evidence type="ECO:0000313" key="41">
    <source>
        <dbReference type="EMBL" id="KAH0808126.1"/>
    </source>
</evidence>
<evidence type="ECO:0000256" key="1">
    <source>
        <dbReference type="ARBA" id="ARBA00004138"/>
    </source>
</evidence>
<dbReference type="FunFam" id="3.40.50.300:FF:000071">
    <property type="entry name" value="Cytoplasmic dynein heavy chain 1"/>
    <property type="match status" value="1"/>
</dbReference>
<evidence type="ECO:0000256" key="21">
    <source>
        <dbReference type="ARBA" id="ARBA00023175"/>
    </source>
</evidence>
<feature type="coiled-coil region" evidence="28">
    <location>
        <begin position="3641"/>
        <end position="3714"/>
    </location>
</feature>
<organism evidence="41 42">
    <name type="scientific">Tenebrio molitor</name>
    <name type="common">Yellow mealworm beetle</name>
    <dbReference type="NCBI Taxonomy" id="7067"/>
    <lineage>
        <taxon>Eukaryota</taxon>
        <taxon>Metazoa</taxon>
        <taxon>Ecdysozoa</taxon>
        <taxon>Arthropoda</taxon>
        <taxon>Hexapoda</taxon>
        <taxon>Insecta</taxon>
        <taxon>Pterygota</taxon>
        <taxon>Neoptera</taxon>
        <taxon>Endopterygota</taxon>
        <taxon>Coleoptera</taxon>
        <taxon>Polyphaga</taxon>
        <taxon>Cucujiformia</taxon>
        <taxon>Tenebrionidae</taxon>
        <taxon>Tenebrio</taxon>
    </lineage>
</organism>
<feature type="domain" description="Dynein 2 heavy chain 1 cytoplasmic ATPase lid" evidence="39">
    <location>
        <begin position="3219"/>
        <end position="3308"/>
    </location>
</feature>
<dbReference type="Pfam" id="PF12774">
    <property type="entry name" value="AAA_6"/>
    <property type="match status" value="1"/>
</dbReference>
<dbReference type="FunFam" id="2.130.10.10:FF:000984">
    <property type="entry name" value="WD repeat-containing protein 48 homolog"/>
    <property type="match status" value="1"/>
</dbReference>
<dbReference type="PANTHER" id="PTHR45703">
    <property type="entry name" value="DYNEIN HEAVY CHAIN"/>
    <property type="match status" value="1"/>
</dbReference>
<evidence type="ECO:0000256" key="5">
    <source>
        <dbReference type="ARBA" id="ARBA00008887"/>
    </source>
</evidence>
<evidence type="ECO:0000256" key="23">
    <source>
        <dbReference type="ARBA" id="ARBA00023273"/>
    </source>
</evidence>
<gene>
    <name evidence="41" type="ORF">GEV33_014669</name>
    <name evidence="40" type="ORF">GEV33_014675</name>
</gene>
<dbReference type="GO" id="GO:0005886">
    <property type="term" value="C:plasma membrane"/>
    <property type="evidence" value="ECO:0007669"/>
    <property type="project" value="UniProtKB-SubCell"/>
</dbReference>
<keyword evidence="22" id="KW-0206">Cytoskeleton</keyword>
<dbReference type="InterPro" id="IPR013594">
    <property type="entry name" value="Dynein_heavy_tail"/>
</dbReference>
<feature type="repeat" description="WD" evidence="27">
    <location>
        <begin position="108"/>
        <end position="149"/>
    </location>
</feature>
<dbReference type="Pfam" id="PF18199">
    <property type="entry name" value="Dynein_C"/>
    <property type="match status" value="1"/>
</dbReference>
<dbReference type="InterPro" id="IPR024317">
    <property type="entry name" value="Dynein_heavy_chain_D4_dom"/>
</dbReference>
<dbReference type="GO" id="GO:0005929">
    <property type="term" value="C:cilium"/>
    <property type="evidence" value="ECO:0007669"/>
    <property type="project" value="UniProtKB-SubCell"/>
</dbReference>
<dbReference type="SMART" id="SM00320">
    <property type="entry name" value="WD40"/>
    <property type="match status" value="8"/>
</dbReference>
<dbReference type="InterPro" id="IPR021772">
    <property type="entry name" value="WDR48/Bun107"/>
</dbReference>
<feature type="domain" description="Dynein heavy chain C-terminal" evidence="37">
    <location>
        <begin position="4769"/>
        <end position="5010"/>
    </location>
</feature>
<comment type="subunit">
    <text evidence="26">Catalytic component of the Usp12-46 deubiquitylase complex consisting of Usp12-46, Wdr20 and Uaf1; regulatory subunit that, together wtih Wdr20, stabilizes Usp12-46. The Usp12-46 deubiquitylase complex associates with arr/arrow; the interaction leads to deubiquitination and stabilization of arr/arrow.</text>
</comment>
<feature type="domain" description="Dynein heavy chain AAA module D4" evidence="34">
    <location>
        <begin position="3378"/>
        <end position="3604"/>
    </location>
</feature>
<keyword evidence="14" id="KW-0833">Ubl conjugation pathway</keyword>
<keyword evidence="15" id="KW-0970">Cilium biogenesis/degradation</keyword>
<evidence type="ECO:0000256" key="4">
    <source>
        <dbReference type="ARBA" id="ARBA00006917"/>
    </source>
</evidence>
<dbReference type="Pfam" id="PF18198">
    <property type="entry name" value="AAA_lid_11"/>
    <property type="match status" value="1"/>
</dbReference>
<proteinExistence type="inferred from homology"/>
<accession>A0A8J6H5I9</accession>
<dbReference type="Pfam" id="PF08385">
    <property type="entry name" value="DHC_N1"/>
    <property type="match status" value="1"/>
</dbReference>
<keyword evidence="17" id="KW-0243">Dynein</keyword>
<evidence type="ECO:0000256" key="6">
    <source>
        <dbReference type="ARBA" id="ARBA00021538"/>
    </source>
</evidence>
<evidence type="ECO:0000259" key="38">
    <source>
        <dbReference type="Pfam" id="PF21264"/>
    </source>
</evidence>
<dbReference type="InterPro" id="IPR035699">
    <property type="entry name" value="AAA_6"/>
</dbReference>
<dbReference type="GO" id="GO:0007018">
    <property type="term" value="P:microtubule-based movement"/>
    <property type="evidence" value="ECO:0007669"/>
    <property type="project" value="InterPro"/>
</dbReference>
<dbReference type="InterPro" id="IPR024743">
    <property type="entry name" value="Dynein_HC_stalk"/>
</dbReference>
<dbReference type="GO" id="GO:0005874">
    <property type="term" value="C:microtubule"/>
    <property type="evidence" value="ECO:0007669"/>
    <property type="project" value="UniProtKB-KW"/>
</dbReference>
<evidence type="ECO:0000256" key="18">
    <source>
        <dbReference type="ARBA" id="ARBA00023054"/>
    </source>
</evidence>
<evidence type="ECO:0000256" key="26">
    <source>
        <dbReference type="ARBA" id="ARBA00049682"/>
    </source>
</evidence>
<feature type="domain" description="Dynein heavy chain linker" evidence="31">
    <location>
        <begin position="1890"/>
        <end position="2290"/>
    </location>
</feature>
<keyword evidence="20" id="KW-0472">Membrane</keyword>
<evidence type="ECO:0000256" key="19">
    <source>
        <dbReference type="ARBA" id="ARBA00023069"/>
    </source>
</evidence>
<dbReference type="EMBL" id="JABDTM020029219">
    <property type="protein sequence ID" value="KAH0808112.1"/>
    <property type="molecule type" value="Genomic_DNA"/>
</dbReference>
<evidence type="ECO:0000259" key="30">
    <source>
        <dbReference type="Pfam" id="PF08385"/>
    </source>
</evidence>
<dbReference type="CDD" id="cd00200">
    <property type="entry name" value="WD40"/>
    <property type="match status" value="1"/>
</dbReference>
<keyword evidence="19" id="KW-0969">Cilium</keyword>
<evidence type="ECO:0000256" key="11">
    <source>
        <dbReference type="ARBA" id="ARBA00022701"/>
    </source>
</evidence>
<dbReference type="InterPro" id="IPR043157">
    <property type="entry name" value="Dynein_AAA1S"/>
</dbReference>
<evidence type="ECO:0000313" key="40">
    <source>
        <dbReference type="EMBL" id="KAH0808112.1"/>
    </source>
</evidence>
<dbReference type="InterPro" id="IPR049400">
    <property type="entry name" value="DYNC2H1_AAA_dom"/>
</dbReference>
<dbReference type="GO" id="GO:0030030">
    <property type="term" value="P:cell projection organization"/>
    <property type="evidence" value="ECO:0007669"/>
    <property type="project" value="UniProtKB-KW"/>
</dbReference>
<dbReference type="FunFam" id="3.20.180.20:FF:000002">
    <property type="entry name" value="Cytoplasmic dynein heavy chain 1"/>
    <property type="match status" value="1"/>
</dbReference>
<evidence type="ECO:0000256" key="2">
    <source>
        <dbReference type="ARBA" id="ARBA00004202"/>
    </source>
</evidence>
<dbReference type="Pfam" id="PF12775">
    <property type="entry name" value="AAA_7"/>
    <property type="match status" value="1"/>
</dbReference>
<feature type="repeat" description="WD" evidence="27">
    <location>
        <begin position="201"/>
        <end position="242"/>
    </location>
</feature>
<evidence type="ECO:0000259" key="32">
    <source>
        <dbReference type="Pfam" id="PF12774"/>
    </source>
</evidence>
<keyword evidence="12" id="KW-0677">Repeat</keyword>
<feature type="coiled-coil region" evidence="28">
    <location>
        <begin position="3843"/>
        <end position="3940"/>
    </location>
</feature>
<reference evidence="41" key="1">
    <citation type="journal article" date="2020" name="J Insects Food Feed">
        <title>The yellow mealworm (Tenebrio molitor) genome: a resource for the emerging insects as food and feed industry.</title>
        <authorList>
            <person name="Eriksson T."/>
            <person name="Andere A."/>
            <person name="Kelstrup H."/>
            <person name="Emery V."/>
            <person name="Picard C."/>
        </authorList>
    </citation>
    <scope>NUCLEOTIDE SEQUENCE</scope>
    <source>
        <strain evidence="41">Stoneville</strain>
        <tissue evidence="41">Whole head</tissue>
    </source>
</reference>
<evidence type="ECO:0000259" key="39">
    <source>
        <dbReference type="Pfam" id="PF22597"/>
    </source>
</evidence>
<comment type="caution">
    <text evidence="41">The sequence shown here is derived from an EMBL/GenBank/DDBJ whole genome shotgun (WGS) entry which is preliminary data.</text>
</comment>
<dbReference type="Gene3D" id="1.20.920.20">
    <property type="match status" value="1"/>
</dbReference>
<dbReference type="GO" id="GO:0051959">
    <property type="term" value="F:dynein light intermediate chain binding"/>
    <property type="evidence" value="ECO:0007669"/>
    <property type="project" value="InterPro"/>
</dbReference>
<dbReference type="InterPro" id="IPR054354">
    <property type="entry name" value="DYNC2H1-like_lid"/>
</dbReference>
<feature type="domain" description="Dynein heavy chain AAA lid" evidence="36">
    <location>
        <begin position="4578"/>
        <end position="4713"/>
    </location>
</feature>
<evidence type="ECO:0000256" key="13">
    <source>
        <dbReference type="ARBA" id="ARBA00022741"/>
    </source>
</evidence>
<feature type="domain" description="Dynein heavy chain ATP-binding dynein motor region" evidence="35">
    <location>
        <begin position="3989"/>
        <end position="4208"/>
    </location>
</feature>
<evidence type="ECO:0000256" key="3">
    <source>
        <dbReference type="ARBA" id="ARBA00004245"/>
    </source>
</evidence>
<dbReference type="FunFam" id="2.130.10.10:FF:000543">
    <property type="entry name" value="WD repeat-containing protein 48 homolog"/>
    <property type="match status" value="1"/>
</dbReference>
<dbReference type="Pfam" id="PF00400">
    <property type="entry name" value="WD40"/>
    <property type="match status" value="5"/>
</dbReference>
<evidence type="ECO:0000259" key="35">
    <source>
        <dbReference type="Pfam" id="PF12781"/>
    </source>
</evidence>
<feature type="domain" description="Dynein heavy chain hydrolytic ATP-binding dynein motor region" evidence="32">
    <location>
        <begin position="2428"/>
        <end position="2767"/>
    </location>
</feature>
<keyword evidence="16" id="KW-0067">ATP-binding</keyword>
<dbReference type="InterPro" id="IPR036322">
    <property type="entry name" value="WD40_repeat_dom_sf"/>
</dbReference>
<evidence type="ECO:0000259" key="31">
    <source>
        <dbReference type="Pfam" id="PF08393"/>
    </source>
</evidence>
<evidence type="ECO:0000256" key="16">
    <source>
        <dbReference type="ARBA" id="ARBA00022840"/>
    </source>
</evidence>
<dbReference type="Gene3D" id="1.10.8.710">
    <property type="match status" value="1"/>
</dbReference>
<dbReference type="GO" id="GO:0005524">
    <property type="term" value="F:ATP binding"/>
    <property type="evidence" value="ECO:0007669"/>
    <property type="project" value="UniProtKB-KW"/>
</dbReference>
<dbReference type="InterPro" id="IPR042228">
    <property type="entry name" value="Dynein_linker_3"/>
</dbReference>
<dbReference type="Pfam" id="PF22597">
    <property type="entry name" value="DYN_lid"/>
    <property type="match status" value="1"/>
</dbReference>
<dbReference type="Gene3D" id="1.20.58.1120">
    <property type="match status" value="1"/>
</dbReference>
<dbReference type="InterPro" id="IPR035706">
    <property type="entry name" value="AAA_9"/>
</dbReference>
<dbReference type="InterPro" id="IPR042219">
    <property type="entry name" value="AAA_lid_11_sf"/>
</dbReference>
<dbReference type="InterPro" id="IPR013602">
    <property type="entry name" value="Dynein_heavy_linker"/>
</dbReference>
<dbReference type="Pfam" id="PF21264">
    <property type="entry name" value="DYNC2H1_AAA_dom"/>
    <property type="match status" value="1"/>
</dbReference>
<dbReference type="InterPro" id="IPR001680">
    <property type="entry name" value="WD40_rpt"/>
</dbReference>
<evidence type="ECO:0000259" key="29">
    <source>
        <dbReference type="Pfam" id="PF03028"/>
    </source>
</evidence>
<feature type="domain" description="Dynein heavy chain tail" evidence="30">
    <location>
        <begin position="989"/>
        <end position="1449"/>
    </location>
</feature>
<dbReference type="Gene3D" id="6.10.140.1060">
    <property type="match status" value="1"/>
</dbReference>
<feature type="repeat" description="WD" evidence="27">
    <location>
        <begin position="66"/>
        <end position="107"/>
    </location>
</feature>
<dbReference type="GO" id="GO:0045505">
    <property type="term" value="F:dynein intermediate chain binding"/>
    <property type="evidence" value="ECO:0007669"/>
    <property type="project" value="InterPro"/>
</dbReference>
<dbReference type="Gene3D" id="2.130.10.10">
    <property type="entry name" value="YVTN repeat-like/Quinoprotein amine dehydrogenase"/>
    <property type="match status" value="2"/>
</dbReference>
<dbReference type="Gene3D" id="1.10.8.720">
    <property type="entry name" value="Region D6 of dynein motor"/>
    <property type="match status" value="1"/>
</dbReference>
<comment type="subcellular location">
    <subcellularLocation>
        <location evidence="2">Cell membrane</location>
        <topology evidence="2">Peripheral membrane protein</topology>
    </subcellularLocation>
    <subcellularLocation>
        <location evidence="1">Cell projection</location>
        <location evidence="1">Cilium</location>
    </subcellularLocation>
    <subcellularLocation>
        <location evidence="3">Cytoplasm</location>
        <location evidence="3">Cytoskeleton</location>
    </subcellularLocation>
</comment>
<feature type="domain" description="Cytoplasmic dynein 2 heavy chain 1 AAA+ ATPase" evidence="38">
    <location>
        <begin position="2902"/>
        <end position="2996"/>
    </location>
</feature>
<feature type="domain" description="Dynein heavy chain region D6 P-loop" evidence="29">
    <location>
        <begin position="4441"/>
        <end position="4546"/>
    </location>
</feature>
<evidence type="ECO:0000256" key="15">
    <source>
        <dbReference type="ARBA" id="ARBA00022794"/>
    </source>
</evidence>
<keyword evidence="10 27" id="KW-0853">WD repeat</keyword>
<feature type="repeat" description="WD" evidence="27">
    <location>
        <begin position="159"/>
        <end position="191"/>
    </location>
</feature>
<feature type="coiled-coil region" evidence="28">
    <location>
        <begin position="1801"/>
        <end position="1828"/>
    </location>
</feature>
<dbReference type="InterPro" id="IPR041658">
    <property type="entry name" value="AAA_lid_11"/>
</dbReference>
<comment type="function">
    <text evidence="25">Regulatory component of the Usp12-46 deubiquitylase complex. activates deubiquitination by increasing the catalytic turnover without increasing the affinity of deubiquitinating enzymes for the substrate. The complex deubiquitylates the wg/wingless-signaling receptor arr/arrow, which stabilizes the receptor and increases its concentration at the cell surface; this enhances the sensitivity of cells to wg/wingless-signal stimulation. This increases the amplitude and spatial range of the signaling response to the wg/wingless morphogen gradient, facilitating the precise concentration-dependent regulation of its target genes. Together with Wdr20 and Usp12-46 required for wg/wingless-mediated signaling in the wing imaginal disc and for wg/wingless-dependent regulation of intestinal stem cell proliferation.</text>
</comment>
<keyword evidence="7" id="KW-0217">Developmental protein</keyword>
<protein>
    <recommendedName>
        <fullName evidence="24">Cytoplasmic dynein 2 heavy chain 1</fullName>
    </recommendedName>
    <alternativeName>
        <fullName evidence="6">WD repeat-containing protein 48 homolog</fullName>
    </alternativeName>
</protein>
<evidence type="ECO:0000259" key="37">
    <source>
        <dbReference type="Pfam" id="PF18199"/>
    </source>
</evidence>
<feature type="domain" description="Dynein heavy chain coiled coil stalk" evidence="33">
    <location>
        <begin position="3633"/>
        <end position="3966"/>
    </location>
</feature>
<dbReference type="Pfam" id="PF11816">
    <property type="entry name" value="DUF3337"/>
    <property type="match status" value="1"/>
</dbReference>
<dbReference type="SUPFAM" id="SSF50978">
    <property type="entry name" value="WD40 repeat-like"/>
    <property type="match status" value="1"/>
</dbReference>
<dbReference type="InterPro" id="IPR042222">
    <property type="entry name" value="Dynein_2_N"/>
</dbReference>
<feature type="coiled-coil region" evidence="28">
    <location>
        <begin position="4149"/>
        <end position="4181"/>
    </location>
</feature>
<dbReference type="EMBL" id="JABDTM020029217">
    <property type="protein sequence ID" value="KAH0808126.1"/>
    <property type="molecule type" value="Genomic_DNA"/>
</dbReference>
<dbReference type="Pfam" id="PF12781">
    <property type="entry name" value="AAA_9"/>
    <property type="match status" value="1"/>
</dbReference>
<evidence type="ECO:0000256" key="8">
    <source>
        <dbReference type="ARBA" id="ARBA00022475"/>
    </source>
</evidence>
<dbReference type="InterPro" id="IPR004273">
    <property type="entry name" value="Dynein_heavy_D6_P-loop"/>
</dbReference>
<dbReference type="InterPro" id="IPR027417">
    <property type="entry name" value="P-loop_NTPase"/>
</dbReference>
<evidence type="ECO:0000256" key="9">
    <source>
        <dbReference type="ARBA" id="ARBA00022490"/>
    </source>
</evidence>
<dbReference type="FunFam" id="1.20.920.20:FF:000002">
    <property type="entry name" value="Cytoplasmic dynein 1 heavy chain"/>
    <property type="match status" value="1"/>
</dbReference>
<dbReference type="Gene3D" id="3.40.50.300">
    <property type="entry name" value="P-loop containing nucleotide triphosphate hydrolases"/>
    <property type="match status" value="6"/>
</dbReference>
<keyword evidence="11" id="KW-0493">Microtubule</keyword>
<dbReference type="GO" id="GO:0008569">
    <property type="term" value="F:minus-end-directed microtubule motor activity"/>
    <property type="evidence" value="ECO:0007669"/>
    <property type="project" value="InterPro"/>
</dbReference>
<dbReference type="PROSITE" id="PS50082">
    <property type="entry name" value="WD_REPEATS_2"/>
    <property type="match status" value="4"/>
</dbReference>
<dbReference type="Gene3D" id="3.20.180.20">
    <property type="entry name" value="Dynein heavy chain, N-terminal domain 2"/>
    <property type="match status" value="1"/>
</dbReference>
<dbReference type="PROSITE" id="PS50294">
    <property type="entry name" value="WD_REPEATS_REGION"/>
    <property type="match status" value="4"/>
</dbReference>
<keyword evidence="21" id="KW-0505">Motor protein</keyword>
<evidence type="ECO:0000256" key="22">
    <source>
        <dbReference type="ARBA" id="ARBA00023212"/>
    </source>
</evidence>
<sequence>MANLKPSGQNPRKKVQVSMVICEAEEKRHRSGVNALQIDPALDRLYSAGRDSIIRVYEHERYLHGMEHHTDWVNDIVLCCGGRHLISASSDTTVKVWNAHKGFCMSTLRTHKDYVKALAYAKDREQVASAGLDKSIYLWDINTLTALTASNNTVTTSSLMGSKESIYSLAMNPPGTVIVSGSTEKALRLWDPRNCVKLFKLKGHADNMKALVVSKDGSHCISGSSDGSIKVWSLGGQRCIQTIRVHGDSVWALLATENFSHVISGGRDKKVIITDLKNPQNSVVVCVEEAPVLKMCFTADQQAVWVSTSNSSIRCWKLPTEKHFKEEAKMPTSPISLIPGGAAIRQAAVLNDKRHILTKDANDNVALYDVLRARKIEDLGQINFQEEIKNRFKVVHVPNWFNVDLKTGMLTIHLGQDEVDCFSAWVSARDAGIRDCPEPDQKVNYGKLLLQALFEHWRGVEKDAENKLYFTVPKHIPLILSEVGGRTLYRVLVGDTVGDTENALLNETVPNWVISNIEENCTGKFIKVQFYLQPHSSVPSHLLKQDRLKKPDRLVANDFIQCRKVAEHILEKLLGDGNASSPGGDADSSTPTNNGYNVDQIELTCNDQIFQKLYNKVKFLRRDTVWCDFVDSSLPIFWIIGPAQSGKTTLAHFLSECSNYRLIHMKHLAPQGTKSTSTLDLRDYVTLLKMEIKNTFKYCHGYIIDDFPTNMSECKRFERKLRKPTIIIYISISLDATLGRALAQHPTADLNAVRIDYVKQVKFSEKIYHRYLKRHNVMKIFSQYPIQDTHAKALEHLETEFGYKFRQIIKTTYLSIECHLGASLSEETWDKEVVGIADVDEFIHSENKLILYAIVEENDRKKLKFVEEVDGVEKKIVVFSKVRPIVLSEENILSSLQITSVCGPPTLALYNTLNNVFTPLLTQKTSPEIQRHLANLQAEIRSSILSSTNEDDLISSNLTSFNVIESLENEVEYWDNVSRSSKNRLTRTNAASFSDILRPISREFSVIDALPLNEVEEVLENAHSILDDLWRHEPSPYPPERMTHLMDLVANDVKRCISKQLTDCDIWGDNYNTVAEVLNQCITTGDRWLESCKQLTEIFWPNYSSNMWKDGVYQPQELTKLVGRLQEILNVQTLLRQLTRLLTPQEQEELKTTDMFRHFKNLNVLEFGQHSSNLWLKACKQFEYLLQPAEEKVAAKLKKQLSSVDANTRQLLHEFTRYSALIGRPILKQTLLSERQHLLNSLYDYVRHLQSQNISENTLNVRYATPQVVAEVIMTKQLEAKATEVLQTSQKLLEDLNGYESLKQMVTELLKDLKQQHTELFESWTREISSLIKEDILNLKESDPVVQFSKNNKLMKVNYSDRLVTLISEVRQFKALGYHIPSHIDQTSEHAKKFMKLARTLEQIANFHNTIGNRMIICQRPMMLASALELSRLVQEEEVVSWENTKSVEKYVETLKNAVEKLSKENNLLASYYYQIIDKIKFLEDVDLIKEYSKWKEATRYMRNIMTQVEDKGFKNMQTWKADVDTNLCKVLEKQYIRSLDTLHLYLPEIYTDIVYRKSELQFSPDQTVLMEKYQQQLKKFLDIPTAFRGVSDDPDKHIFSEIIERTRNDLEKVNKHTLDLFEQLGGVLKHWQSWLQLDSLDVSKLTNWQHWDLHFRASKTFGQEIAKLPSTEERVGCFLIGLSRLRSDLESHNRSYWDQLVLSLKDSIAQDVVKLQNYVDPSTAVLTKQPVTIEEVGETGAAHANILKQASEMEECYNQMIQKSQILSSWTREQVDSVNRLKGAWERLQSLLENHQHIIAKQMETIKTTLNIESENIEKEMERFAAKWEQIKPKPHTGQIADQSTEELYQQLVNIKEKKVLWQDLMQKKDNLFADYEKFNIDKPEFLLIQEIETDLNKAEDSWSLFEEFYNELESLTNEEWIVFRKKIYRFEDFLTGWQAKLKNTDKSTDLETRMLQEIHKYEGIMGCLKYVKGEDFTDKHWIDVYNILQMPLKSLDDLKFKDFLNVSDKLSSSVKELQIICKKAASEIVVRQALAELDQWDVQARFILTSHTDSRNKNIMLVKDFKEILSKIGDNQSLLQSVKNSADYESFSERASLWENKLATLDQNLTLLAQIQRKWVYLEPIFGSGTLIQEKARFDKIDKDFHHVLIFIEKDPRVSSLCRYPNLSALLKNLQDQLNRCQKSLDNFLMEKRDKFPRFLFLGDEDLLEVVGQSSKEQVIQTHLKKLFAGINSIQLDNDGTKIVAMCSLQGEIVPLINPININKPVEEWLNGLVKEMQSTLKELLVECLSEGQNADPLKYPSQVLCLADNITFTLKTEQAIGSMTLPPLLAYYKAQLTHYSSLELSVGEETSFASMNLDTNEENNILELKLKSLLLDTIHHIDVLGELLDANITKVTDWVWQKQLRFYSNSSGEVTIKMANARMDYAYEYLGNSAKLVRTPLTDRCFLTLTQGMHLGMGGNPYGPAGTGKTESVKALGGLLGRQVLVFNCDEGIDASSMGRILSGLVRSGAWGCFDEFNRLDEATLSAVSMQIQPIQIALKMHQEKVGLLDQEIIVNKHCGIFVTLNPAGGSYGGRNKLPDNLKQLFRPVVMTHPDHEQIARTLLHCDGYQNADIIGKKLIEIFDSSSKLLSKQQHYDWGLRAIRTILTGCGRALKQHRKKTEEAEGNQLLTELSLVVKVLRMDTLSKLTFADSVKFEGLIKDVFKDVVIEDMGNEVLVKALEESCQELKLAVNKRQIDKCLELYEQLKQRMGVAIVGPPSSGKSSIRNLLFNALNKMGKILKQHDFNPKSMQKTELLGQIDLDTRQWYDGVLTLYSLQVTTEPSDTWSWIVCDGNIDPEWVEALNSVLDDNRLLSLPSGWRVQFGPNVNFIFETHDLSHASPATISRMGIVLLSEQDLDVASYTENYVKNQPEDFERLLGSYINDYFLKGVDWICNEGEISVPCSKIAVAKTGLTQLYDVKNKTQFAVALVNGLGQQLQYDFRELFAQQIYEWMGEVPPPLILKSRYNSERDIIDTYYTNPNITLDVASRKIPLILTGDVCKTLDGLRTWLLPGNEQNFLLVGPHGSAKSLILEHLVKERSDMELATIHCSASLVPNYIINKISQLCIVVNTNKGKVYKPKRGNLTLYFKNLHLLKPDKWETNIVIEFLHQMITYKAFFDSSLELVGYENITIVGSMSATTVLSTRFTSIVHNYNISLPDQEDLSIILVSYLTVLIKECVSVWPKAKIVKLAATMIATYDKIRGTFLTTNYKHYDFSPHDITIWCSSILRYKDILQTDAENSLLEIVCYEATKQFGDKLVCEEDRLKLANILSEVFKTQWGSSNIMKAIQNQFCVPAPQYSSTTESFPLQKLSEEEWTSSVQRGITQFGREGQELDILITSELLQLSASVAKILSAPEGNAVMVGRAGIGRKSAVKIVSSLQSARLIIPISRAQPQFNADLKSAIQLSGLDGEQVYLLLEDHIFNQKHILSLINILVSAGEVPGLYNAAELESMIAGLKDEASRENFEGNLMEFFNERVKRRLHVVACIDVNNENVWNIFENCPAFLHESTIIWKTEWSLETIRLMPLLVINRSNENDEKNEVQHCSNFPKIFEVIKEKMAAPSRFISMIKLYVEIFIKKKSTITSKQNKLKAGVAKLTEAGSLVAKLKQKAAEQQNKLAEKQAKANTALDMISNTMKNASTHKEEMEVLKQKTEAENQQLMVRKKEIETELSEVEPLIQEARSAVGNIKSESLSEIRSLRAPPDVIRDILEGVLRLMGIQDTSWNSMKTFLAKRGVKEEIRSFDASRITTENRQSVERLMANKGDSFDPKAAKRASVAAAPLAAWVAANVKYSHVVDKIKPLEREQNKLRENLASAEAQLGELSAGLSDVDATVAKLKVQLSAYTKEAAEIEIDLNKAQETLAAAEGLVSKLDDEYQRWQEQLKELSQQIDKLPENCSLGSAFITYLSDESEEGRRIILDRWIKELGVDSFSFEEFLSSEREHLQWQSEGLSYDKLSVQNASIILKAKITPLLIDPTSNAISWFRNHFKNRQMETVTQNSPKFNTNLELSVRFGKILVIEEIEEVSSVLFPILRKEFVYQGERKLINFNGKLIDYHNDFMMVLSSRNEQLKVAADVSAIVSTMNFTVTHAGLTEQLLSCTIRQENPELEDKRKQLLREREELQEKQYQLQNQLLEDLANSSGDILQNSNLLASLNETKASSTAITKALEESLHIQKKLQSGYEVYQEISVFGSYLYFACNEFSKFNVLYVLSVPACIRLFLTSLQTFQGMESTVESQKKHLFFTVYNYLSRGIMKTDRLTFAMHLVQKLFSVQSGEWRHFLGSSVTGRGDPENIPPWIPKHCLHSVQNLQASLPALYQILQLDEQNLWNKFMASDCCERDFPAHCKISEFQKLLVVQALRPDRAYSAMSQCVSHVTGLRSVDPPVFDLNQIFRESSSSEPILILTVSGSDPSSEIRDLAQNQFVEVAMGEGQESKAIAALDKTARAGQWLILKNLHLVTGWLSILCQNLQNLQPHDNFRLWLITEPNPSFNFVLAQNCLKVVYEAPQGLRNNLQRTYATWGSKYIEKLHPTAGRIFFILSCIHAIVQERRTYIPQGWSKWYEFSDTDLATCVRLVEDLWQMQSPQVQWKFISGLCCDAVYGGRIENIDDMGILKTYLRQYLVDEVLSHRWTPFGTKIMLPNSSKFNDYVNVLKQLPERDLPSYFGLPENIGRAWEKQTSNEIVTKLKTILLSKEISLRFDRDLWQRSLSPFMMLWKKLNQGHDFVRMSVPASVSSNSSIETFMAEEFHNAIRLVQKIHRNIAILNKICKGNALPNDTDMLVGNSLINYQVPKPWELLWEGPKDPTRYLRSIISKTANISKWKDKRSTEILQNPLNLSSLLHPSAFLASYKQEYSRLSNIPMDQLELESSWKVPTHKNHIILTELLVEGGLFEGSILKPCLPHSESINPSPNCYISWREKKIAVKEDRCVDVPLYYTSNREKQLTSLQVFCNVKEKDKWTQAGLAFYLEY</sequence>
<dbReference type="InterPro" id="IPR019775">
    <property type="entry name" value="WD40_repeat_CS"/>
</dbReference>
<evidence type="ECO:0000259" key="36">
    <source>
        <dbReference type="Pfam" id="PF18198"/>
    </source>
</evidence>
<keyword evidence="8" id="KW-1003">Cell membrane</keyword>
<dbReference type="Pfam" id="PF12780">
    <property type="entry name" value="AAA_8"/>
    <property type="match status" value="1"/>
</dbReference>
<dbReference type="PANTHER" id="PTHR45703:SF22">
    <property type="entry name" value="DYNEIN CYTOPLASMIC 2 HEAVY CHAIN 1"/>
    <property type="match status" value="1"/>
</dbReference>
<keyword evidence="42" id="KW-1185">Reference proteome</keyword>
<reference evidence="41" key="2">
    <citation type="submission" date="2021-08" db="EMBL/GenBank/DDBJ databases">
        <authorList>
            <person name="Eriksson T."/>
        </authorList>
    </citation>
    <scope>NUCLEOTIDE SEQUENCE</scope>
    <source>
        <strain evidence="41">Stoneville</strain>
        <tissue evidence="41">Whole head</tissue>
    </source>
</reference>
<evidence type="ECO:0000256" key="12">
    <source>
        <dbReference type="ARBA" id="ARBA00022737"/>
    </source>
</evidence>
<evidence type="ECO:0000313" key="42">
    <source>
        <dbReference type="Proteomes" id="UP000719412"/>
    </source>
</evidence>
<dbReference type="InterPro" id="IPR015943">
    <property type="entry name" value="WD40/YVTN_repeat-like_dom_sf"/>
</dbReference>
<dbReference type="InterPro" id="IPR041228">
    <property type="entry name" value="Dynein_C"/>
</dbReference>
<dbReference type="SUPFAM" id="SSF52540">
    <property type="entry name" value="P-loop containing nucleoside triphosphate hydrolases"/>
    <property type="match status" value="4"/>
</dbReference>
<evidence type="ECO:0000256" key="17">
    <source>
        <dbReference type="ARBA" id="ARBA00023017"/>
    </source>
</evidence>
<evidence type="ECO:0000259" key="34">
    <source>
        <dbReference type="Pfam" id="PF12780"/>
    </source>
</evidence>
<dbReference type="Gene3D" id="3.10.490.20">
    <property type="match status" value="1"/>
</dbReference>
<dbReference type="InterPro" id="IPR026983">
    <property type="entry name" value="DHC"/>
</dbReference>
<dbReference type="Pfam" id="PF03028">
    <property type="entry name" value="Dynein_heavy"/>
    <property type="match status" value="1"/>
</dbReference>
<evidence type="ECO:0000259" key="33">
    <source>
        <dbReference type="Pfam" id="PF12777"/>
    </source>
</evidence>
<evidence type="ECO:0000256" key="24">
    <source>
        <dbReference type="ARBA" id="ARBA00023902"/>
    </source>
</evidence>
<dbReference type="Pfam" id="PF12777">
    <property type="entry name" value="MT"/>
    <property type="match status" value="1"/>
</dbReference>
<keyword evidence="23" id="KW-0966">Cell projection</keyword>
<evidence type="ECO:0000256" key="28">
    <source>
        <dbReference type="SAM" id="Coils"/>
    </source>
</evidence>
<evidence type="ECO:0000256" key="20">
    <source>
        <dbReference type="ARBA" id="ARBA00023136"/>
    </source>
</evidence>
<evidence type="ECO:0000256" key="27">
    <source>
        <dbReference type="PROSITE-ProRule" id="PRU00221"/>
    </source>
</evidence>
<dbReference type="Gene3D" id="1.20.140.100">
    <property type="entry name" value="Dynein heavy chain, N-terminal domain 2"/>
    <property type="match status" value="1"/>
</dbReference>
<comment type="similarity">
    <text evidence="5">Belongs to the dynein heavy chain family.</text>
</comment>
<keyword evidence="18 28" id="KW-0175">Coiled coil</keyword>
<evidence type="ECO:0000256" key="25">
    <source>
        <dbReference type="ARBA" id="ARBA00049607"/>
    </source>
</evidence>
<evidence type="ECO:0000256" key="10">
    <source>
        <dbReference type="ARBA" id="ARBA00022574"/>
    </source>
</evidence>
<dbReference type="SUPFAM" id="SSF90257">
    <property type="entry name" value="Myosin rod fragments"/>
    <property type="match status" value="1"/>
</dbReference>
<evidence type="ECO:0000256" key="7">
    <source>
        <dbReference type="ARBA" id="ARBA00022473"/>
    </source>
</evidence>
<dbReference type="Gene3D" id="1.20.1270.280">
    <property type="match status" value="1"/>
</dbReference>
<keyword evidence="13" id="KW-0547">Nucleotide-binding</keyword>
<name>A0A8J6H5I9_TENMO</name>
<dbReference type="GO" id="GO:0030286">
    <property type="term" value="C:dynein complex"/>
    <property type="evidence" value="ECO:0007669"/>
    <property type="project" value="UniProtKB-KW"/>
</dbReference>
<dbReference type="Gene3D" id="1.10.8.1220">
    <property type="match status" value="1"/>
</dbReference>
<evidence type="ECO:0000256" key="14">
    <source>
        <dbReference type="ARBA" id="ARBA00022786"/>
    </source>
</evidence>